<dbReference type="AlphaFoldDB" id="A0A9N9JHS5"/>
<evidence type="ECO:0000313" key="1">
    <source>
        <dbReference type="EMBL" id="CAG8776804.1"/>
    </source>
</evidence>
<name>A0A9N9JHS5_9GLOM</name>
<sequence length="62" mass="7010">SRSFSSTELDISNIVDLKININDINEKKGSDTTSTQIQPPDLADLIYDPSDVLNGFLEYERY</sequence>
<accession>A0A9N9JHS5</accession>
<evidence type="ECO:0000313" key="2">
    <source>
        <dbReference type="Proteomes" id="UP000789570"/>
    </source>
</evidence>
<gene>
    <name evidence="1" type="ORF">FCALED_LOCUS17874</name>
</gene>
<proteinExistence type="predicted"/>
<keyword evidence="2" id="KW-1185">Reference proteome</keyword>
<organism evidence="1 2">
    <name type="scientific">Funneliformis caledonium</name>
    <dbReference type="NCBI Taxonomy" id="1117310"/>
    <lineage>
        <taxon>Eukaryota</taxon>
        <taxon>Fungi</taxon>
        <taxon>Fungi incertae sedis</taxon>
        <taxon>Mucoromycota</taxon>
        <taxon>Glomeromycotina</taxon>
        <taxon>Glomeromycetes</taxon>
        <taxon>Glomerales</taxon>
        <taxon>Glomeraceae</taxon>
        <taxon>Funneliformis</taxon>
    </lineage>
</organism>
<reference evidence="1" key="1">
    <citation type="submission" date="2021-06" db="EMBL/GenBank/DDBJ databases">
        <authorList>
            <person name="Kallberg Y."/>
            <person name="Tangrot J."/>
            <person name="Rosling A."/>
        </authorList>
    </citation>
    <scope>NUCLEOTIDE SEQUENCE</scope>
    <source>
        <strain evidence="1">UK204</strain>
    </source>
</reference>
<dbReference type="EMBL" id="CAJVPQ010030429">
    <property type="protein sequence ID" value="CAG8776804.1"/>
    <property type="molecule type" value="Genomic_DNA"/>
</dbReference>
<protein>
    <submittedName>
        <fullName evidence="1">16003_t:CDS:1</fullName>
    </submittedName>
</protein>
<feature type="non-terminal residue" evidence="1">
    <location>
        <position position="1"/>
    </location>
</feature>
<comment type="caution">
    <text evidence="1">The sequence shown here is derived from an EMBL/GenBank/DDBJ whole genome shotgun (WGS) entry which is preliminary data.</text>
</comment>
<dbReference type="Proteomes" id="UP000789570">
    <property type="component" value="Unassembled WGS sequence"/>
</dbReference>